<dbReference type="AlphaFoldDB" id="W9HJA6"/>
<name>W9HJA6_FUSOX</name>
<keyword evidence="1" id="KW-0472">Membrane</keyword>
<evidence type="ECO:0000256" key="1">
    <source>
        <dbReference type="SAM" id="Phobius"/>
    </source>
</evidence>
<evidence type="ECO:0000313" key="2">
    <source>
        <dbReference type="EMBL" id="EWY80999.1"/>
    </source>
</evidence>
<gene>
    <name evidence="2" type="ORF">FOYG_15291</name>
</gene>
<protein>
    <submittedName>
        <fullName evidence="2">Uncharacterized protein</fullName>
    </submittedName>
</protein>
<sequence>MYYLSIKMRACPPGSNYIQQLRHSFPTQDNSRTLSAPCTQFIMVATKFLLMVLAAYVTATPVASAPKPATTQWKPLDIKATIDWDGIDKKAYQDPANWNTTDHVIPAAKGKSANPHFHILSGPCEQGSCPDYSAAFDLVYTFTAVPVDGDPPLTIFESQSSIRINDCNECLIHKVGSNLGNSVPGGCWDFRSCGRDQTICVDPGNQRAHRIWKGYVKTCYHMRVEYLGDCGFIKSRIVLHPDAEVPCNW</sequence>
<keyword evidence="1" id="KW-1133">Transmembrane helix</keyword>
<keyword evidence="1" id="KW-0812">Transmembrane</keyword>
<evidence type="ECO:0000313" key="3">
    <source>
        <dbReference type="Proteomes" id="UP000030753"/>
    </source>
</evidence>
<feature type="transmembrane region" description="Helical" evidence="1">
    <location>
        <begin position="41"/>
        <end position="59"/>
    </location>
</feature>
<organism evidence="2 3">
    <name type="scientific">Fusarium oxysporum NRRL 32931</name>
    <dbReference type="NCBI Taxonomy" id="660029"/>
    <lineage>
        <taxon>Eukaryota</taxon>
        <taxon>Fungi</taxon>
        <taxon>Dikarya</taxon>
        <taxon>Ascomycota</taxon>
        <taxon>Pezizomycotina</taxon>
        <taxon>Sordariomycetes</taxon>
        <taxon>Hypocreomycetidae</taxon>
        <taxon>Hypocreales</taxon>
        <taxon>Nectriaceae</taxon>
        <taxon>Fusarium</taxon>
        <taxon>Fusarium oxysporum species complex</taxon>
    </lineage>
</organism>
<reference evidence="2 3" key="1">
    <citation type="submission" date="2011-06" db="EMBL/GenBank/DDBJ databases">
        <title>The Genome Sequence of Fusarium oxysporum FOSC 3-a.</title>
        <authorList>
            <consortium name="The Broad Institute Genome Sequencing Platform"/>
            <person name="Ma L.-J."/>
            <person name="Gale L.R."/>
            <person name="Schwartz D.C."/>
            <person name="Zhou S."/>
            <person name="Corby-Kistler H."/>
            <person name="Young S.K."/>
            <person name="Zeng Q."/>
            <person name="Gargeya S."/>
            <person name="Fitzgerald M."/>
            <person name="Haas B."/>
            <person name="Abouelleil A."/>
            <person name="Alvarado L."/>
            <person name="Arachchi H.M."/>
            <person name="Berlin A."/>
            <person name="Brown A."/>
            <person name="Chapman S.B."/>
            <person name="Chen Z."/>
            <person name="Dunbar C."/>
            <person name="Freedman E."/>
            <person name="Gearin G."/>
            <person name="Gellesch M."/>
            <person name="Goldberg J."/>
            <person name="Griggs A."/>
            <person name="Gujja S."/>
            <person name="Heiman D."/>
            <person name="Howarth C."/>
            <person name="Larson L."/>
            <person name="Lui A."/>
            <person name="MacDonald P.J.P."/>
            <person name="Mehta T."/>
            <person name="Montmayeur A."/>
            <person name="Murphy C."/>
            <person name="Neiman D."/>
            <person name="Pearson M."/>
            <person name="Priest M."/>
            <person name="Roberts A."/>
            <person name="Saif S."/>
            <person name="Shea T."/>
            <person name="Shenoy N."/>
            <person name="Sisk P."/>
            <person name="Stolte C."/>
            <person name="Sykes S."/>
            <person name="Wortman J."/>
            <person name="Nusbaum C."/>
            <person name="Birren B."/>
        </authorList>
    </citation>
    <scope>NUCLEOTIDE SEQUENCE [LARGE SCALE GENOMIC DNA]</scope>
    <source>
        <strain evidence="3">FOSC 3-a</strain>
    </source>
</reference>
<dbReference type="Proteomes" id="UP000030753">
    <property type="component" value="Unassembled WGS sequence"/>
</dbReference>
<dbReference type="OrthoDB" id="4789881at2759"/>
<accession>W9HJA6</accession>
<dbReference type="HOGENOM" id="CLU_115025_0_0_1"/>
<proteinExistence type="predicted"/>
<dbReference type="EMBL" id="JH717849">
    <property type="protein sequence ID" value="EWY80999.1"/>
    <property type="molecule type" value="Genomic_DNA"/>
</dbReference>